<gene>
    <name evidence="1" type="ORF">HPB47_000609</name>
</gene>
<keyword evidence="2" id="KW-1185">Reference proteome</keyword>
<protein>
    <submittedName>
        <fullName evidence="1">Uncharacterized protein</fullName>
    </submittedName>
</protein>
<dbReference type="Proteomes" id="UP000805193">
    <property type="component" value="Unassembled WGS sequence"/>
</dbReference>
<accession>A0AC60PST9</accession>
<proteinExistence type="predicted"/>
<reference evidence="1 2" key="1">
    <citation type="journal article" date="2020" name="Cell">
        <title>Large-Scale Comparative Analyses of Tick Genomes Elucidate Their Genetic Diversity and Vector Capacities.</title>
        <authorList>
            <consortium name="Tick Genome and Microbiome Consortium (TIGMIC)"/>
            <person name="Jia N."/>
            <person name="Wang J."/>
            <person name="Shi W."/>
            <person name="Du L."/>
            <person name="Sun Y."/>
            <person name="Zhan W."/>
            <person name="Jiang J.F."/>
            <person name="Wang Q."/>
            <person name="Zhang B."/>
            <person name="Ji P."/>
            <person name="Bell-Sakyi L."/>
            <person name="Cui X.M."/>
            <person name="Yuan T.T."/>
            <person name="Jiang B.G."/>
            <person name="Yang W.F."/>
            <person name="Lam T.T."/>
            <person name="Chang Q.C."/>
            <person name="Ding S.J."/>
            <person name="Wang X.J."/>
            <person name="Zhu J.G."/>
            <person name="Ruan X.D."/>
            <person name="Zhao L."/>
            <person name="Wei J.T."/>
            <person name="Ye R.Z."/>
            <person name="Que T.C."/>
            <person name="Du C.H."/>
            <person name="Zhou Y.H."/>
            <person name="Cheng J.X."/>
            <person name="Dai P.F."/>
            <person name="Guo W.B."/>
            <person name="Han X.H."/>
            <person name="Huang E.J."/>
            <person name="Li L.F."/>
            <person name="Wei W."/>
            <person name="Gao Y.C."/>
            <person name="Liu J.Z."/>
            <person name="Shao H.Z."/>
            <person name="Wang X."/>
            <person name="Wang C.C."/>
            <person name="Yang T.C."/>
            <person name="Huo Q.B."/>
            <person name="Li W."/>
            <person name="Chen H.Y."/>
            <person name="Chen S.E."/>
            <person name="Zhou L.G."/>
            <person name="Ni X.B."/>
            <person name="Tian J.H."/>
            <person name="Sheng Y."/>
            <person name="Liu T."/>
            <person name="Pan Y.S."/>
            <person name="Xia L.Y."/>
            <person name="Li J."/>
            <person name="Zhao F."/>
            <person name="Cao W.C."/>
        </authorList>
    </citation>
    <scope>NUCLEOTIDE SEQUENCE [LARGE SCALE GENOMIC DNA]</scope>
    <source>
        <strain evidence="1">Iper-2018</strain>
    </source>
</reference>
<evidence type="ECO:0000313" key="1">
    <source>
        <dbReference type="EMBL" id="KAG0423626.1"/>
    </source>
</evidence>
<sequence length="186" mass="20798">MGHLLKLVSSSNGVPFQIFSRILLRNSFYQLRNMVSDEIWAHLPTRKHYKPGEYGAPHAYLLRPPSSGLARYAQDPAVVDLESPAHEGEDAWESWHSVKFAGSAGWNGAGNQGRRSHQLETELAASKIVLRELAETPLASVDWPSWFTCGHRLVYYHRENADSTEGSPIDYDKLAAIVLLERALSS</sequence>
<comment type="caution">
    <text evidence="1">The sequence shown here is derived from an EMBL/GenBank/DDBJ whole genome shotgun (WGS) entry which is preliminary data.</text>
</comment>
<evidence type="ECO:0000313" key="2">
    <source>
        <dbReference type="Proteomes" id="UP000805193"/>
    </source>
</evidence>
<dbReference type="EMBL" id="JABSTQ010010076">
    <property type="protein sequence ID" value="KAG0423626.1"/>
    <property type="molecule type" value="Genomic_DNA"/>
</dbReference>
<name>A0AC60PST9_IXOPE</name>
<organism evidence="1 2">
    <name type="scientific">Ixodes persulcatus</name>
    <name type="common">Taiga tick</name>
    <dbReference type="NCBI Taxonomy" id="34615"/>
    <lineage>
        <taxon>Eukaryota</taxon>
        <taxon>Metazoa</taxon>
        <taxon>Ecdysozoa</taxon>
        <taxon>Arthropoda</taxon>
        <taxon>Chelicerata</taxon>
        <taxon>Arachnida</taxon>
        <taxon>Acari</taxon>
        <taxon>Parasitiformes</taxon>
        <taxon>Ixodida</taxon>
        <taxon>Ixodoidea</taxon>
        <taxon>Ixodidae</taxon>
        <taxon>Ixodinae</taxon>
        <taxon>Ixodes</taxon>
    </lineage>
</organism>